<dbReference type="AlphaFoldDB" id="A0A076EUP6"/>
<evidence type="ECO:0000256" key="2">
    <source>
        <dbReference type="ARBA" id="ARBA00022475"/>
    </source>
</evidence>
<keyword evidence="2" id="KW-1003">Cell membrane</keyword>
<evidence type="ECO:0000256" key="5">
    <source>
        <dbReference type="ARBA" id="ARBA00022692"/>
    </source>
</evidence>
<keyword evidence="7 8" id="KW-0472">Membrane</keyword>
<accession>A0A076EUP6</accession>
<dbReference type="Proteomes" id="UP000028488">
    <property type="component" value="Chromosome"/>
</dbReference>
<dbReference type="PANTHER" id="PTHR33908">
    <property type="entry name" value="MANNOSYLTRANSFERASE YKCB-RELATED"/>
    <property type="match status" value="1"/>
</dbReference>
<dbReference type="PANTHER" id="PTHR33908:SF3">
    <property type="entry name" value="UNDECAPRENYL PHOSPHATE-ALPHA-4-AMINO-4-DEOXY-L-ARABINOSE ARABINOSYL TRANSFERASE"/>
    <property type="match status" value="1"/>
</dbReference>
<dbReference type="RefSeq" id="WP_128641762.1">
    <property type="nucleotide sequence ID" value="NZ_CP008947.1"/>
</dbReference>
<evidence type="ECO:0000256" key="7">
    <source>
        <dbReference type="ARBA" id="ARBA00023136"/>
    </source>
</evidence>
<keyword evidence="4" id="KW-0808">Transferase</keyword>
<feature type="transmembrane region" description="Helical" evidence="8">
    <location>
        <begin position="266"/>
        <end position="286"/>
    </location>
</feature>
<dbReference type="InterPro" id="IPR050297">
    <property type="entry name" value="LipidA_mod_glycosyltrf_83"/>
</dbReference>
<keyword evidence="6 8" id="KW-1133">Transmembrane helix</keyword>
<feature type="transmembrane region" description="Helical" evidence="8">
    <location>
        <begin position="98"/>
        <end position="117"/>
    </location>
</feature>
<comment type="subcellular location">
    <subcellularLocation>
        <location evidence="1">Cell membrane</location>
        <topology evidence="1">Multi-pass membrane protein</topology>
    </subcellularLocation>
</comment>
<dbReference type="GO" id="GO:0005886">
    <property type="term" value="C:plasma membrane"/>
    <property type="evidence" value="ECO:0007669"/>
    <property type="project" value="UniProtKB-SubCell"/>
</dbReference>
<feature type="transmembrane region" description="Helical" evidence="8">
    <location>
        <begin position="151"/>
        <end position="171"/>
    </location>
</feature>
<feature type="transmembrane region" description="Helical" evidence="8">
    <location>
        <begin position="215"/>
        <end position="236"/>
    </location>
</feature>
<proteinExistence type="predicted"/>
<dbReference type="eggNOG" id="COG1807">
    <property type="taxonomic scope" value="Bacteria"/>
</dbReference>
<sequence>MTSPPPVLASESRPTGAERGTRAFTRWCDPLLLGLVAVAISGFRSWSPSFWHDEAATVSVAGREIPDMVRLLFDVDAVHGAYYLGMHAWLRVVPLTEFWVRLPSVVAVGIGAAGLVVLGKLVSTRRVALVAALVFAILPRVTSAGIEARSYALSAALAVWVTVVFVVAVRRRAGTAWVLYTLLVALSTTVFLYSILIVAAHVATLAMTRTGRRCVGSFLLAAGAGIAIAAPAIVLVQSQADQVSWIDGRNFDLVWIVLVEQYFDNALPVAVVSGLLVVAGVTVGIVRGRDCRDGEQPGLLATAVPWLLVPTALVLLYSLTSQNVYLGRYFTFTAPAFALLLGQSTVWIAGLAGRRSTPLLAVILALVGAVALPHYLVQRGPYAKPSGMDYSRVADLVESEAAPGDCVLYDLKNAWNPGPMRTVEAVDPPAFAALRDISRGSTAAELGGLWDETLAPDRIADQIRSCPAIWLLTDRSAGVDSHTGSAVDSRDPVGLGANFRVVRSYGFAVQERWQLNVSQVVHFVRPAA</sequence>
<feature type="transmembrane region" description="Helical" evidence="8">
    <location>
        <begin position="329"/>
        <end position="352"/>
    </location>
</feature>
<feature type="transmembrane region" description="Helical" evidence="8">
    <location>
        <begin position="177"/>
        <end position="203"/>
    </location>
</feature>
<evidence type="ECO:0000256" key="4">
    <source>
        <dbReference type="ARBA" id="ARBA00022679"/>
    </source>
</evidence>
<protein>
    <recommendedName>
        <fullName evidence="11">Mannosyltransferase</fullName>
    </recommendedName>
</protein>
<reference evidence="9 10" key="1">
    <citation type="submission" date="2014-07" db="EMBL/GenBank/DDBJ databases">
        <title>Genome Sequence of Rhodococcus opacus Strain R7, a Biodegrader of Mono- and Polycyclic Aromatic Hydrocarbons.</title>
        <authorList>
            <person name="Di Gennaro P."/>
            <person name="Zampolli J."/>
            <person name="Presti I."/>
            <person name="Cappelletti M."/>
            <person name="D'Ursi P."/>
            <person name="Orro A."/>
            <person name="Mezzelani A."/>
            <person name="Milanesi L."/>
        </authorList>
    </citation>
    <scope>NUCLEOTIDE SEQUENCE [LARGE SCALE GENOMIC DNA]</scope>
    <source>
        <strain evidence="9 10">R7</strain>
    </source>
</reference>
<dbReference type="GO" id="GO:0009103">
    <property type="term" value="P:lipopolysaccharide biosynthetic process"/>
    <property type="evidence" value="ECO:0007669"/>
    <property type="project" value="UniProtKB-ARBA"/>
</dbReference>
<feature type="transmembrane region" description="Helical" evidence="8">
    <location>
        <begin position="359"/>
        <end position="377"/>
    </location>
</feature>
<dbReference type="EMBL" id="CP008947">
    <property type="protein sequence ID" value="AII09531.1"/>
    <property type="molecule type" value="Genomic_DNA"/>
</dbReference>
<keyword evidence="5 8" id="KW-0812">Transmembrane</keyword>
<evidence type="ECO:0000256" key="1">
    <source>
        <dbReference type="ARBA" id="ARBA00004651"/>
    </source>
</evidence>
<evidence type="ECO:0000256" key="8">
    <source>
        <dbReference type="SAM" id="Phobius"/>
    </source>
</evidence>
<keyword evidence="3" id="KW-0328">Glycosyltransferase</keyword>
<dbReference type="GO" id="GO:0016763">
    <property type="term" value="F:pentosyltransferase activity"/>
    <property type="evidence" value="ECO:0007669"/>
    <property type="project" value="TreeGrafter"/>
</dbReference>
<feature type="transmembrane region" description="Helical" evidence="8">
    <location>
        <begin position="298"/>
        <end position="317"/>
    </location>
</feature>
<evidence type="ECO:0000256" key="6">
    <source>
        <dbReference type="ARBA" id="ARBA00022989"/>
    </source>
</evidence>
<name>A0A076EUP6_RHOOP</name>
<evidence type="ECO:0008006" key="11">
    <source>
        <dbReference type="Google" id="ProtNLM"/>
    </source>
</evidence>
<evidence type="ECO:0000256" key="3">
    <source>
        <dbReference type="ARBA" id="ARBA00022676"/>
    </source>
</evidence>
<dbReference type="GO" id="GO:0010041">
    <property type="term" value="P:response to iron(III) ion"/>
    <property type="evidence" value="ECO:0007669"/>
    <property type="project" value="TreeGrafter"/>
</dbReference>
<evidence type="ECO:0000313" key="9">
    <source>
        <dbReference type="EMBL" id="AII09531.1"/>
    </source>
</evidence>
<gene>
    <name evidence="9" type="ORF">EP51_34780</name>
</gene>
<organism evidence="9 10">
    <name type="scientific">Rhodococcus opacus</name>
    <name type="common">Nocardia opaca</name>
    <dbReference type="NCBI Taxonomy" id="37919"/>
    <lineage>
        <taxon>Bacteria</taxon>
        <taxon>Bacillati</taxon>
        <taxon>Actinomycetota</taxon>
        <taxon>Actinomycetes</taxon>
        <taxon>Mycobacteriales</taxon>
        <taxon>Nocardiaceae</taxon>
        <taxon>Rhodococcus</taxon>
    </lineage>
</organism>
<evidence type="ECO:0000313" key="10">
    <source>
        <dbReference type="Proteomes" id="UP000028488"/>
    </source>
</evidence>